<proteinExistence type="predicted"/>
<evidence type="ECO:0000313" key="4">
    <source>
        <dbReference type="EMBL" id="CAK9200225.1"/>
    </source>
</evidence>
<dbReference type="EC" id="2.7.1.160" evidence="2"/>
<comment type="catalytic activity">
    <reaction evidence="3">
        <text>2'-phospho-[ligated tRNA] + NAD(+) = mature tRNA + ADP-alpha-D-ribose 1'',2''-cyclic phosphate + nicotinamide</text>
        <dbReference type="Rhea" id="RHEA:23324"/>
        <dbReference type="Rhea" id="RHEA-COMP:11106"/>
        <dbReference type="Rhea" id="RHEA-COMP:11107"/>
        <dbReference type="ChEBI" id="CHEBI:17154"/>
        <dbReference type="ChEBI" id="CHEBI:57540"/>
        <dbReference type="ChEBI" id="CHEBI:76596"/>
        <dbReference type="ChEBI" id="CHEBI:82883"/>
        <dbReference type="ChEBI" id="CHEBI:85027"/>
        <dbReference type="EC" id="2.7.1.160"/>
    </reaction>
</comment>
<gene>
    <name evidence="4" type="ORF">CSSPTR1EN2_LOCUS5330</name>
</gene>
<evidence type="ECO:0000256" key="2">
    <source>
        <dbReference type="ARBA" id="ARBA00012007"/>
    </source>
</evidence>
<dbReference type="EMBL" id="OZ019904">
    <property type="protein sequence ID" value="CAK9200225.1"/>
    <property type="molecule type" value="Genomic_DNA"/>
</dbReference>
<dbReference type="InterPro" id="IPR002745">
    <property type="entry name" value="Ptrans_KptA/Tpt1"/>
</dbReference>
<accession>A0ABP0TMD3</accession>
<evidence type="ECO:0000256" key="1">
    <source>
        <dbReference type="ARBA" id="ARBA00003343"/>
    </source>
</evidence>
<dbReference type="Proteomes" id="UP001497512">
    <property type="component" value="Chromosome 12"/>
</dbReference>
<dbReference type="SUPFAM" id="SSF56399">
    <property type="entry name" value="ADP-ribosylation"/>
    <property type="match status" value="1"/>
</dbReference>
<dbReference type="Gene3D" id="1.10.10.970">
    <property type="entry name" value="RNA 2'-phosphotransferase, Tpt1/KptA family, N-terminal domain"/>
    <property type="match status" value="1"/>
</dbReference>
<dbReference type="InterPro" id="IPR042080">
    <property type="entry name" value="RNA_2'-PTrans_N"/>
</dbReference>
<evidence type="ECO:0000313" key="5">
    <source>
        <dbReference type="Proteomes" id="UP001497512"/>
    </source>
</evidence>
<comment type="function">
    <text evidence="1">Catalyzes the last step of tRNA splicing, the transfer of the splice junction 2'-phosphate from ligated tRNA to NAD to produce ADP-ribose 1''-2'' cyclic phosphate.</text>
</comment>
<evidence type="ECO:0000256" key="3">
    <source>
        <dbReference type="ARBA" id="ARBA00047949"/>
    </source>
</evidence>
<sequence length="119" mass="13571">MLMSQGYHFICHRLIFFVLLPTALGFRTAILRHKAVDFKLQVRRDGYVAVAEILKLSMKTMAGKPLNSHTEDDVRQVSKVFLKQKHLANQGHTINVIPSIFCNQFFFSSHVTSMAILPI</sequence>
<keyword evidence="5" id="KW-1185">Reference proteome</keyword>
<dbReference type="Pfam" id="PF01885">
    <property type="entry name" value="PTS_2-RNA"/>
    <property type="match status" value="1"/>
</dbReference>
<organism evidence="4 5">
    <name type="scientific">Sphagnum troendelagicum</name>
    <dbReference type="NCBI Taxonomy" id="128251"/>
    <lineage>
        <taxon>Eukaryota</taxon>
        <taxon>Viridiplantae</taxon>
        <taxon>Streptophyta</taxon>
        <taxon>Embryophyta</taxon>
        <taxon>Bryophyta</taxon>
        <taxon>Sphagnophytina</taxon>
        <taxon>Sphagnopsida</taxon>
        <taxon>Sphagnales</taxon>
        <taxon>Sphagnaceae</taxon>
        <taxon>Sphagnum</taxon>
    </lineage>
</organism>
<name>A0ABP0TMD3_9BRYO</name>
<reference evidence="4" key="1">
    <citation type="submission" date="2024-02" db="EMBL/GenBank/DDBJ databases">
        <authorList>
            <consortium name="ELIXIR-Norway"/>
            <consortium name="Elixir Norway"/>
        </authorList>
    </citation>
    <scope>NUCLEOTIDE SEQUENCE</scope>
</reference>
<protein>
    <recommendedName>
        <fullName evidence="2">2'-phosphotransferase</fullName>
        <ecNumber evidence="2">2.7.1.160</ecNumber>
    </recommendedName>
</protein>